<accession>A0A3M2LE62</accession>
<feature type="domain" description="MacB-like periplasmic core" evidence="9">
    <location>
        <begin position="457"/>
        <end position="658"/>
    </location>
</feature>
<feature type="transmembrane region" description="Helical" evidence="7">
    <location>
        <begin position="285"/>
        <end position="307"/>
    </location>
</feature>
<feature type="transmembrane region" description="Helical" evidence="7">
    <location>
        <begin position="690"/>
        <end position="708"/>
    </location>
</feature>
<keyword evidence="4 7" id="KW-1133">Transmembrane helix</keyword>
<dbReference type="InterPro" id="IPR025857">
    <property type="entry name" value="MacB_PCD"/>
</dbReference>
<keyword evidence="2" id="KW-1003">Cell membrane</keyword>
<dbReference type="GO" id="GO:0005886">
    <property type="term" value="C:plasma membrane"/>
    <property type="evidence" value="ECO:0007669"/>
    <property type="project" value="UniProtKB-SubCell"/>
</dbReference>
<evidence type="ECO:0000313" key="11">
    <source>
        <dbReference type="Proteomes" id="UP000279275"/>
    </source>
</evidence>
<evidence type="ECO:0000313" key="10">
    <source>
        <dbReference type="EMBL" id="RMI35837.1"/>
    </source>
</evidence>
<dbReference type="Proteomes" id="UP000279275">
    <property type="component" value="Unassembled WGS sequence"/>
</dbReference>
<dbReference type="InterPro" id="IPR050250">
    <property type="entry name" value="Macrolide_Exporter_MacB"/>
</dbReference>
<feature type="transmembrane region" description="Helical" evidence="7">
    <location>
        <begin position="234"/>
        <end position="257"/>
    </location>
</feature>
<dbReference type="EMBL" id="RFFH01000001">
    <property type="protein sequence ID" value="RMI35837.1"/>
    <property type="molecule type" value="Genomic_DNA"/>
</dbReference>
<keyword evidence="3 7" id="KW-0812">Transmembrane</keyword>
<sequence>MAHRGRTVMSVLVMAVSATLLVAVLSITGSVTGSADRLTQALGGKAALEVSGITDSGFDQALLPQLRAVPGVQAAVPMVRTVIGSGDDRALLIGSDPSVTQLGGTLDGPMRTQAAKLLTVPNGVLIGDAVGHNDGDHFTLGGVSLTVAGVLDARTSHDLNGGHIVVTGLPVAQKVADKVGRLDSVQIVAAPNTDVAQLRSTLTTVVGGRAVVADPSLRSAQAGGAMQLMQYSTFMASMTALIVSGFLIYNVMSMAVAQRRPVLSLLRAIGGHRAPMVRGLILESALLGLFGALLGSGIGVLAGRFAIGAMPAAILESVEARTDYVLPWYAIPVAIAACVAASSIAAAVAARQIYKVRPIEALAPVGVSKSDVAHPLLRWAAGIGGIALIGTAIVVASADIGKLSLGGISMSITGALLLCYVATGPIVALAAAIARVFGAPGALAATTLERAPRRVWATAMTVMIGITATVALGNASNNLEDSAVASFRSLGDTDIYVSSAGDGVFPTGTVLPSDLKARIGAIPGVAGVGSAQMAFATVGSGRVMLQAYQSGLVASPVLHEVAPDVLARVDSGSGVVVSRDVARTLGLHVGSALDLPTPTGVHHVEVLAVVPYFSAVAGVVVLGLDTMRDWYQRPGETILGVDVAPGADRHAVLAAVQAASPPELNVYTGPDSVDAISAGVRQGTQLSGSILWIVVLVSTAALLNTLMLSVLERRRELGVLRAMGSGRRFLLRSVLAEAAGIGIAGALLGLTAGAAAQVLADRAMGHALSLDIAYRPSPMLVVYAAAALALALAGSIPPALRAARMPIIEALAVD</sequence>
<comment type="similarity">
    <text evidence="6">Belongs to the ABC-4 integral membrane protein family.</text>
</comment>
<feature type="transmembrane region" description="Helical" evidence="7">
    <location>
        <begin position="729"/>
        <end position="760"/>
    </location>
</feature>
<dbReference type="PANTHER" id="PTHR30572:SF4">
    <property type="entry name" value="ABC TRANSPORTER PERMEASE YTRF"/>
    <property type="match status" value="1"/>
</dbReference>
<comment type="caution">
    <text evidence="10">The sequence shown here is derived from an EMBL/GenBank/DDBJ whole genome shotgun (WGS) entry which is preliminary data.</text>
</comment>
<keyword evidence="11" id="KW-1185">Reference proteome</keyword>
<feature type="transmembrane region" description="Helical" evidence="7">
    <location>
        <begin position="327"/>
        <end position="350"/>
    </location>
</feature>
<evidence type="ECO:0000256" key="5">
    <source>
        <dbReference type="ARBA" id="ARBA00023136"/>
    </source>
</evidence>
<evidence type="ECO:0000259" key="8">
    <source>
        <dbReference type="Pfam" id="PF02687"/>
    </source>
</evidence>
<dbReference type="AlphaFoldDB" id="A0A3M2LE62"/>
<evidence type="ECO:0000256" key="2">
    <source>
        <dbReference type="ARBA" id="ARBA00022475"/>
    </source>
</evidence>
<reference evidence="10 11" key="1">
    <citation type="submission" date="2018-10" db="EMBL/GenBank/DDBJ databases">
        <title>Isolation from cow dung.</title>
        <authorList>
            <person name="Ling L."/>
        </authorList>
    </citation>
    <scope>NUCLEOTIDE SEQUENCE [LARGE SCALE GENOMIC DNA]</scope>
    <source>
        <strain evidence="10 11">NEAU-LL90</strain>
    </source>
</reference>
<feature type="domain" description="ABC3 transporter permease C-terminal" evidence="8">
    <location>
        <begin position="235"/>
        <end position="356"/>
    </location>
</feature>
<feature type="transmembrane region" description="Helical" evidence="7">
    <location>
        <begin position="780"/>
        <end position="800"/>
    </location>
</feature>
<evidence type="ECO:0000256" key="3">
    <source>
        <dbReference type="ARBA" id="ARBA00022692"/>
    </source>
</evidence>
<dbReference type="InterPro" id="IPR003838">
    <property type="entry name" value="ABC3_permease_C"/>
</dbReference>
<comment type="subcellular location">
    <subcellularLocation>
        <location evidence="1">Cell membrane</location>
        <topology evidence="1">Multi-pass membrane protein</topology>
    </subcellularLocation>
</comment>
<proteinExistence type="inferred from homology"/>
<protein>
    <submittedName>
        <fullName evidence="10">FtsX-like permease family protein</fullName>
    </submittedName>
</protein>
<organism evidence="10 11">
    <name type="scientific">Nocardia stercoris</name>
    <dbReference type="NCBI Taxonomy" id="2483361"/>
    <lineage>
        <taxon>Bacteria</taxon>
        <taxon>Bacillati</taxon>
        <taxon>Actinomycetota</taxon>
        <taxon>Actinomycetes</taxon>
        <taxon>Mycobacteriales</taxon>
        <taxon>Nocardiaceae</taxon>
        <taxon>Nocardia</taxon>
    </lineage>
</organism>
<dbReference type="Pfam" id="PF02687">
    <property type="entry name" value="FtsX"/>
    <property type="match status" value="2"/>
</dbReference>
<feature type="transmembrane region" description="Helical" evidence="7">
    <location>
        <begin position="408"/>
        <end position="434"/>
    </location>
</feature>
<dbReference type="PANTHER" id="PTHR30572">
    <property type="entry name" value="MEMBRANE COMPONENT OF TRANSPORTER-RELATED"/>
    <property type="match status" value="1"/>
</dbReference>
<feature type="domain" description="ABC3 transporter permease C-terminal" evidence="8">
    <location>
        <begin position="689"/>
        <end position="807"/>
    </location>
</feature>
<evidence type="ECO:0000259" key="9">
    <source>
        <dbReference type="Pfam" id="PF12704"/>
    </source>
</evidence>
<evidence type="ECO:0000256" key="6">
    <source>
        <dbReference type="ARBA" id="ARBA00038076"/>
    </source>
</evidence>
<name>A0A3M2LE62_9NOCA</name>
<keyword evidence="5 7" id="KW-0472">Membrane</keyword>
<evidence type="ECO:0000256" key="1">
    <source>
        <dbReference type="ARBA" id="ARBA00004651"/>
    </source>
</evidence>
<evidence type="ECO:0000256" key="7">
    <source>
        <dbReference type="SAM" id="Phobius"/>
    </source>
</evidence>
<gene>
    <name evidence="10" type="ORF">EBN03_04110</name>
</gene>
<feature type="domain" description="MacB-like periplasmic core" evidence="9">
    <location>
        <begin position="7"/>
        <end position="204"/>
    </location>
</feature>
<feature type="transmembrane region" description="Helical" evidence="7">
    <location>
        <begin position="455"/>
        <end position="473"/>
    </location>
</feature>
<evidence type="ECO:0000256" key="4">
    <source>
        <dbReference type="ARBA" id="ARBA00022989"/>
    </source>
</evidence>
<dbReference type="OrthoDB" id="4362224at2"/>
<dbReference type="Pfam" id="PF12704">
    <property type="entry name" value="MacB_PCD"/>
    <property type="match status" value="2"/>
</dbReference>
<feature type="transmembrane region" description="Helical" evidence="7">
    <location>
        <begin position="376"/>
        <end position="396"/>
    </location>
</feature>
<dbReference type="GO" id="GO:0022857">
    <property type="term" value="F:transmembrane transporter activity"/>
    <property type="evidence" value="ECO:0007669"/>
    <property type="project" value="TreeGrafter"/>
</dbReference>